<comment type="catalytic activity">
    <reaction evidence="7">
        <text>L-dopachrome = 5,6-dihydroxyindole-2-carboxylate</text>
        <dbReference type="Rhea" id="RHEA:13041"/>
        <dbReference type="ChEBI" id="CHEBI:16875"/>
        <dbReference type="ChEBI" id="CHEBI:57509"/>
        <dbReference type="EC" id="5.3.3.12"/>
    </reaction>
</comment>
<evidence type="ECO:0000313" key="13">
    <source>
        <dbReference type="Proteomes" id="UP000492821"/>
    </source>
</evidence>
<dbReference type="PANTHER" id="PTHR11954">
    <property type="entry name" value="D-DOPACHROME DECARBOXYLASE"/>
    <property type="match status" value="1"/>
</dbReference>
<evidence type="ECO:0000256" key="5">
    <source>
        <dbReference type="ARBA" id="ARBA00023235"/>
    </source>
</evidence>
<dbReference type="InterPro" id="IPR014347">
    <property type="entry name" value="Tautomerase/MIF_sf"/>
</dbReference>
<reference evidence="13" key="1">
    <citation type="journal article" date="2013" name="Genetics">
        <title>The draft genome and transcriptome of Panagrellus redivivus are shaped by the harsh demands of a free-living lifestyle.</title>
        <authorList>
            <person name="Srinivasan J."/>
            <person name="Dillman A.R."/>
            <person name="Macchietto M.G."/>
            <person name="Heikkinen L."/>
            <person name="Lakso M."/>
            <person name="Fracchia K.M."/>
            <person name="Antoshechkin I."/>
            <person name="Mortazavi A."/>
            <person name="Wong G."/>
            <person name="Sternberg P.W."/>
        </authorList>
    </citation>
    <scope>NUCLEOTIDE SEQUENCE [LARGE SCALE GENOMIC DNA]</scope>
    <source>
        <strain evidence="13">MT8872</strain>
    </source>
</reference>
<dbReference type="PANTHER" id="PTHR11954:SF6">
    <property type="entry name" value="MACROPHAGE MIGRATION INHIBITORY FACTOR"/>
    <property type="match status" value="1"/>
</dbReference>
<evidence type="ECO:0000256" key="1">
    <source>
        <dbReference type="ARBA" id="ARBA00004613"/>
    </source>
</evidence>
<evidence type="ECO:0000256" key="8">
    <source>
        <dbReference type="ARBA" id="ARBA00038932"/>
    </source>
</evidence>
<evidence type="ECO:0000256" key="3">
    <source>
        <dbReference type="ARBA" id="ARBA00022514"/>
    </source>
</evidence>
<protein>
    <recommendedName>
        <fullName evidence="12">L-dopachrome isomerase</fullName>
        <ecNumber evidence="9">5.3.2.1</ecNumber>
        <ecNumber evidence="8">5.3.3.12</ecNumber>
    </recommendedName>
    <alternativeName>
        <fullName evidence="10">L-dopachrome tautomerase</fullName>
    </alternativeName>
    <alternativeName>
        <fullName evidence="11">Phenylpyruvate tautomerase</fullName>
    </alternativeName>
</protein>
<sequence length="124" mass="13722">MPIAILSTNRPIADAHEFASLFTKKLGAILDKAPESIYVKIEDKATLARGGEHDDRVIYLHIKAVNVFNPESNVRFSAEITQYLVESIQASPDKTIIEFTPLDPNFVGKQFTTIAESLKSSQST</sequence>
<dbReference type="GO" id="GO:0004167">
    <property type="term" value="F:dopachrome isomerase activity"/>
    <property type="evidence" value="ECO:0007669"/>
    <property type="project" value="UniProtKB-EC"/>
</dbReference>
<evidence type="ECO:0000256" key="4">
    <source>
        <dbReference type="ARBA" id="ARBA00022525"/>
    </source>
</evidence>
<evidence type="ECO:0000256" key="7">
    <source>
        <dbReference type="ARBA" id="ARBA00036823"/>
    </source>
</evidence>
<comment type="similarity">
    <text evidence="2">Belongs to the MIF family.</text>
</comment>
<evidence type="ECO:0000256" key="12">
    <source>
        <dbReference type="ARBA" id="ARBA00042730"/>
    </source>
</evidence>
<dbReference type="InterPro" id="IPR001398">
    <property type="entry name" value="Macrophage_inhib_fac"/>
</dbReference>
<evidence type="ECO:0000256" key="9">
    <source>
        <dbReference type="ARBA" id="ARBA00039086"/>
    </source>
</evidence>
<dbReference type="Gene3D" id="3.30.429.10">
    <property type="entry name" value="Macrophage Migration Inhibitory Factor"/>
    <property type="match status" value="1"/>
</dbReference>
<evidence type="ECO:0000256" key="10">
    <source>
        <dbReference type="ARBA" id="ARBA00041631"/>
    </source>
</evidence>
<evidence type="ECO:0000313" key="14">
    <source>
        <dbReference type="WBParaSite" id="Pan_g15377.t1"/>
    </source>
</evidence>
<accession>A0A7E4V1H5</accession>
<dbReference type="WBParaSite" id="Pan_g15377.t1">
    <property type="protein sequence ID" value="Pan_g15377.t1"/>
    <property type="gene ID" value="Pan_g15377"/>
</dbReference>
<keyword evidence="4" id="KW-0964">Secreted</keyword>
<dbReference type="Proteomes" id="UP000492821">
    <property type="component" value="Unassembled WGS sequence"/>
</dbReference>
<dbReference type="SUPFAM" id="SSF55331">
    <property type="entry name" value="Tautomerase/MIF"/>
    <property type="match status" value="1"/>
</dbReference>
<keyword evidence="3" id="KW-0202">Cytokine</keyword>
<dbReference type="AlphaFoldDB" id="A0A7E4V1H5"/>
<proteinExistence type="inferred from homology"/>
<evidence type="ECO:0000256" key="11">
    <source>
        <dbReference type="ARBA" id="ARBA00041912"/>
    </source>
</evidence>
<organism evidence="13 14">
    <name type="scientific">Panagrellus redivivus</name>
    <name type="common">Microworm</name>
    <dbReference type="NCBI Taxonomy" id="6233"/>
    <lineage>
        <taxon>Eukaryota</taxon>
        <taxon>Metazoa</taxon>
        <taxon>Ecdysozoa</taxon>
        <taxon>Nematoda</taxon>
        <taxon>Chromadorea</taxon>
        <taxon>Rhabditida</taxon>
        <taxon>Tylenchina</taxon>
        <taxon>Panagrolaimomorpha</taxon>
        <taxon>Panagrolaimoidea</taxon>
        <taxon>Panagrolaimidae</taxon>
        <taxon>Panagrellus</taxon>
    </lineage>
</organism>
<evidence type="ECO:0000256" key="6">
    <source>
        <dbReference type="ARBA" id="ARBA00036735"/>
    </source>
</evidence>
<dbReference type="Pfam" id="PF01187">
    <property type="entry name" value="MIF"/>
    <property type="match status" value="1"/>
</dbReference>
<dbReference type="GO" id="GO:0005615">
    <property type="term" value="C:extracellular space"/>
    <property type="evidence" value="ECO:0007669"/>
    <property type="project" value="UniProtKB-KW"/>
</dbReference>
<dbReference type="GO" id="GO:0005125">
    <property type="term" value="F:cytokine activity"/>
    <property type="evidence" value="ECO:0007669"/>
    <property type="project" value="UniProtKB-KW"/>
</dbReference>
<keyword evidence="5" id="KW-0413">Isomerase</keyword>
<reference evidence="14" key="2">
    <citation type="submission" date="2020-10" db="UniProtKB">
        <authorList>
            <consortium name="WormBaseParasite"/>
        </authorList>
    </citation>
    <scope>IDENTIFICATION</scope>
</reference>
<comment type="catalytic activity">
    <reaction evidence="6">
        <text>3-phenylpyruvate = enol-phenylpyruvate</text>
        <dbReference type="Rhea" id="RHEA:17097"/>
        <dbReference type="ChEBI" id="CHEBI:16815"/>
        <dbReference type="ChEBI" id="CHEBI:18005"/>
        <dbReference type="EC" id="5.3.2.1"/>
    </reaction>
</comment>
<dbReference type="EC" id="5.3.3.12" evidence="8"/>
<evidence type="ECO:0000256" key="2">
    <source>
        <dbReference type="ARBA" id="ARBA00005851"/>
    </source>
</evidence>
<dbReference type="EC" id="5.3.2.1" evidence="9"/>
<comment type="subcellular location">
    <subcellularLocation>
        <location evidence="1">Secreted</location>
    </subcellularLocation>
</comment>
<keyword evidence="13" id="KW-1185">Reference proteome</keyword>
<dbReference type="GO" id="GO:0050178">
    <property type="term" value="F:phenylpyruvate tautomerase activity"/>
    <property type="evidence" value="ECO:0007669"/>
    <property type="project" value="UniProtKB-EC"/>
</dbReference>
<name>A0A7E4V1H5_PANRE</name>